<dbReference type="GeneID" id="2844063"/>
<dbReference type="HOGENOM" id="CLU_985571_0_0_2"/>
<dbReference type="KEGG" id="pto:PTO0265"/>
<reference evidence="1 2" key="1">
    <citation type="journal article" date="2004" name="Proc. Natl. Acad. Sci. U.S.A.">
        <title>Genome sequence of Picrophilus torridus and its implications for life around pH 0.</title>
        <authorList>
            <person name="Futterer O."/>
            <person name="Angelov A."/>
            <person name="Liesegang H."/>
            <person name="Gottschalk G."/>
            <person name="Schleper C."/>
            <person name="Schepers B."/>
            <person name="Dock C."/>
            <person name="Antranikian G."/>
            <person name="Liebl W."/>
        </authorList>
    </citation>
    <scope>NUCLEOTIDE SEQUENCE [LARGE SCALE GENOMIC DNA]</scope>
    <source>
        <strain evidence="2">ATCC 700027 / DSM 9790 / JCM 10055 / NBRC 100828</strain>
    </source>
</reference>
<dbReference type="STRING" id="263820.PTO0265"/>
<dbReference type="AlphaFoldDB" id="Q6L2F2"/>
<dbReference type="PANTHER" id="PTHR42206:SF1">
    <property type="entry name" value="METAL-DEPENDENT HYDROLASE"/>
    <property type="match status" value="1"/>
</dbReference>
<dbReference type="eggNOG" id="arCOG00893">
    <property type="taxonomic scope" value="Archaea"/>
</dbReference>
<gene>
    <name evidence="1" type="ordered locus">PTO0265</name>
</gene>
<dbReference type="PIRSF" id="PIRSF004961">
    <property type="entry name" value="UCP004961_TatD"/>
    <property type="match status" value="1"/>
</dbReference>
<dbReference type="Proteomes" id="UP000000438">
    <property type="component" value="Chromosome"/>
</dbReference>
<dbReference type="EMBL" id="AE017261">
    <property type="protein sequence ID" value="AAT42850.1"/>
    <property type="molecule type" value="Genomic_DNA"/>
</dbReference>
<sequence>MVVFDNFMHIRPSGCFIKAALRFKMAGGTALNLVNFPEHYLCSNYYEKLYNETIKTGKMIEEHLNVIITLGPYPLDYIYFKNSGKDPLKEMVNGIDLAVKIIKDGHADALGEIGTPHFNVDDDFYNVCLKVLDYALEASRDNKIPLIIHSEDFNCNGYKNLEDKIKRLGDINITVKHHANPNDIGCNDHLYKSIIASRSGIRNAINYKKPFMIETDYVDDKSKPGKVIPPESVPLRARMIRNSYDNHDEILNMIFSEVPYKIYKKDFFID</sequence>
<dbReference type="PaxDb" id="263820-PTO0265"/>
<dbReference type="OrthoDB" id="52767at2157"/>
<dbReference type="InterPro" id="IPR011589">
    <property type="entry name" value="UCP004961"/>
</dbReference>
<proteinExistence type="predicted"/>
<evidence type="ECO:0000313" key="2">
    <source>
        <dbReference type="Proteomes" id="UP000000438"/>
    </source>
</evidence>
<dbReference type="InParanoid" id="Q6L2F2"/>
<dbReference type="GO" id="GO:0016788">
    <property type="term" value="F:hydrolase activity, acting on ester bonds"/>
    <property type="evidence" value="ECO:0007669"/>
    <property type="project" value="InterPro"/>
</dbReference>
<protein>
    <submittedName>
        <fullName evidence="1">Molybdenum cofactor biosynthesis protein A</fullName>
    </submittedName>
</protein>
<dbReference type="Gene3D" id="3.20.20.140">
    <property type="entry name" value="Metal-dependent hydrolases"/>
    <property type="match status" value="1"/>
</dbReference>
<dbReference type="SUPFAM" id="SSF51556">
    <property type="entry name" value="Metallo-dependent hydrolases"/>
    <property type="match status" value="1"/>
</dbReference>
<evidence type="ECO:0000313" key="1">
    <source>
        <dbReference type="EMBL" id="AAT42850.1"/>
    </source>
</evidence>
<dbReference type="RefSeq" id="WP_011177066.1">
    <property type="nucleotide sequence ID" value="NC_005877.1"/>
</dbReference>
<dbReference type="PANTHER" id="PTHR42206">
    <property type="entry name" value="METAL-DEPENDENT HYDROLASE-RELATED"/>
    <property type="match status" value="1"/>
</dbReference>
<dbReference type="InterPro" id="IPR001130">
    <property type="entry name" value="TatD-like"/>
</dbReference>
<dbReference type="Pfam" id="PF01026">
    <property type="entry name" value="TatD_DNase"/>
    <property type="match status" value="1"/>
</dbReference>
<dbReference type="InterPro" id="IPR032466">
    <property type="entry name" value="Metal_Hydrolase"/>
</dbReference>
<organism evidence="1 2">
    <name type="scientific">Picrophilus torridus (strain ATCC 700027 / DSM 9790 / JCM 10055 / NBRC 100828 / KAW 2/3)</name>
    <dbReference type="NCBI Taxonomy" id="1122961"/>
    <lineage>
        <taxon>Archaea</taxon>
        <taxon>Methanobacteriati</taxon>
        <taxon>Thermoplasmatota</taxon>
        <taxon>Thermoplasmata</taxon>
        <taxon>Thermoplasmatales</taxon>
        <taxon>Picrophilaceae</taxon>
        <taxon>Picrophilus</taxon>
    </lineage>
</organism>
<accession>Q6L2F2</accession>
<name>Q6L2F2_PICTO</name>